<gene>
    <name evidence="2" type="ORF">NCTC12112_01379</name>
</gene>
<accession>A0AAX2JBY9</accession>
<sequence>MEERKNFWKIWGKFVGLLLAVLALWILLIFICDKVLGKTFEELKYIHYFILLVVIIKVKKWFLKKLDEQDEEEKEMIEK</sequence>
<dbReference type="AlphaFoldDB" id="A0AAX2JBY9"/>
<evidence type="ECO:0000256" key="1">
    <source>
        <dbReference type="SAM" id="Phobius"/>
    </source>
</evidence>
<name>A0AAX2JBY9_9FUSO</name>
<dbReference type="Proteomes" id="UP000249008">
    <property type="component" value="Chromosome 1"/>
</dbReference>
<evidence type="ECO:0000313" key="2">
    <source>
        <dbReference type="EMBL" id="SQJ02434.1"/>
    </source>
</evidence>
<keyword evidence="1" id="KW-0472">Membrane</keyword>
<keyword evidence="1" id="KW-1133">Transmembrane helix</keyword>
<dbReference type="KEGG" id="ful:C4N20_14040"/>
<protein>
    <submittedName>
        <fullName evidence="2">Uncharacterized protein</fullName>
    </submittedName>
</protein>
<reference evidence="2 3" key="1">
    <citation type="submission" date="2018-06" db="EMBL/GenBank/DDBJ databases">
        <authorList>
            <consortium name="Pathogen Informatics"/>
            <person name="Doyle S."/>
        </authorList>
    </citation>
    <scope>NUCLEOTIDE SEQUENCE [LARGE SCALE GENOMIC DNA]</scope>
    <source>
        <strain evidence="2 3">NCTC12112</strain>
    </source>
</reference>
<dbReference type="RefSeq" id="WP_005977455.1">
    <property type="nucleotide sequence ID" value="NZ_BAABXY010000001.1"/>
</dbReference>
<keyword evidence="1" id="KW-0812">Transmembrane</keyword>
<organism evidence="2 3">
    <name type="scientific">Fusobacterium ulcerans</name>
    <dbReference type="NCBI Taxonomy" id="861"/>
    <lineage>
        <taxon>Bacteria</taxon>
        <taxon>Fusobacteriati</taxon>
        <taxon>Fusobacteriota</taxon>
        <taxon>Fusobacteriia</taxon>
        <taxon>Fusobacteriales</taxon>
        <taxon>Fusobacteriaceae</taxon>
        <taxon>Fusobacterium</taxon>
    </lineage>
</organism>
<dbReference type="EMBL" id="LS483487">
    <property type="protein sequence ID" value="SQJ02434.1"/>
    <property type="molecule type" value="Genomic_DNA"/>
</dbReference>
<feature type="transmembrane region" description="Helical" evidence="1">
    <location>
        <begin position="12"/>
        <end position="31"/>
    </location>
</feature>
<dbReference type="GeneID" id="78455943"/>
<proteinExistence type="predicted"/>
<feature type="transmembrane region" description="Helical" evidence="1">
    <location>
        <begin position="43"/>
        <end position="62"/>
    </location>
</feature>
<evidence type="ECO:0000313" key="3">
    <source>
        <dbReference type="Proteomes" id="UP000249008"/>
    </source>
</evidence>